<evidence type="ECO:0000313" key="1">
    <source>
        <dbReference type="EMBL" id="WDE06666.1"/>
    </source>
</evidence>
<dbReference type="AlphaFoldDB" id="A0AAE9Z4L6"/>
<sequence>MAKSWYEMTDQEQRDSRARPFFKMANDRTRLEYALRQVLSSMSLAGEQTDNLIADVKSADFSSLNQLLTK</sequence>
<name>A0AAE9Z4L6_9GAMM</name>
<gene>
    <name evidence="1" type="ORF">SG34_007095</name>
</gene>
<proteinExistence type="predicted"/>
<dbReference type="RefSeq" id="WP_044837241.1">
    <property type="nucleotide sequence ID" value="NZ_CP059733.1"/>
</dbReference>
<reference evidence="1 2" key="1">
    <citation type="journal article" date="2015" name="Genome Announc.">
        <title>Draft Genome Sequences of Marine Isolates of Thalassomonas viridans and Thalassomonas actiniarum.</title>
        <authorList>
            <person name="Olonade I."/>
            <person name="van Zyl L.J."/>
            <person name="Trindade M."/>
        </authorList>
    </citation>
    <scope>NUCLEOTIDE SEQUENCE [LARGE SCALE GENOMIC DNA]</scope>
    <source>
        <strain evidence="1 2">XOM25</strain>
    </source>
</reference>
<dbReference type="Proteomes" id="UP000032352">
    <property type="component" value="Chromosome"/>
</dbReference>
<dbReference type="EMBL" id="CP059733">
    <property type="protein sequence ID" value="WDE06666.1"/>
    <property type="molecule type" value="Genomic_DNA"/>
</dbReference>
<reference evidence="1 2" key="2">
    <citation type="journal article" date="2022" name="Mar. Drugs">
        <title>Bioassay-Guided Fractionation Leads to the Detection of Cholic Acid Generated by the Rare Thalassomonas sp.</title>
        <authorList>
            <person name="Pheiffer F."/>
            <person name="Schneider Y.K."/>
            <person name="Hansen E.H."/>
            <person name="Andersen J.H."/>
            <person name="Isaksson J."/>
            <person name="Busche T."/>
            <person name="R C."/>
            <person name="Kalinowski J."/>
            <person name="Zyl L.V."/>
            <person name="Trindade M."/>
        </authorList>
    </citation>
    <scope>NUCLEOTIDE SEQUENCE [LARGE SCALE GENOMIC DNA]</scope>
    <source>
        <strain evidence="1 2">XOM25</strain>
    </source>
</reference>
<protein>
    <submittedName>
        <fullName evidence="1">Uncharacterized protein</fullName>
    </submittedName>
</protein>
<evidence type="ECO:0000313" key="2">
    <source>
        <dbReference type="Proteomes" id="UP000032352"/>
    </source>
</evidence>
<accession>A0AAE9Z4L6</accession>
<organism evidence="1 2">
    <name type="scientific">Thalassomonas viridans</name>
    <dbReference type="NCBI Taxonomy" id="137584"/>
    <lineage>
        <taxon>Bacteria</taxon>
        <taxon>Pseudomonadati</taxon>
        <taxon>Pseudomonadota</taxon>
        <taxon>Gammaproteobacteria</taxon>
        <taxon>Alteromonadales</taxon>
        <taxon>Colwelliaceae</taxon>
        <taxon>Thalassomonas</taxon>
    </lineage>
</organism>
<dbReference type="KEGG" id="tvd:SG34_007095"/>
<keyword evidence="2" id="KW-1185">Reference proteome</keyword>